<comment type="caution">
    <text evidence="2">The sequence shown here is derived from an EMBL/GenBank/DDBJ whole genome shotgun (WGS) entry which is preliminary data.</text>
</comment>
<feature type="compositionally biased region" description="Basic and acidic residues" evidence="1">
    <location>
        <begin position="71"/>
        <end position="80"/>
    </location>
</feature>
<proteinExistence type="predicted"/>
<name>A0A430KWW3_9HYPO</name>
<organism evidence="2 3">
    <name type="scientific">Fusarium euwallaceae</name>
    <dbReference type="NCBI Taxonomy" id="1147111"/>
    <lineage>
        <taxon>Eukaryota</taxon>
        <taxon>Fungi</taxon>
        <taxon>Dikarya</taxon>
        <taxon>Ascomycota</taxon>
        <taxon>Pezizomycotina</taxon>
        <taxon>Sordariomycetes</taxon>
        <taxon>Hypocreomycetidae</taxon>
        <taxon>Hypocreales</taxon>
        <taxon>Nectriaceae</taxon>
        <taxon>Fusarium</taxon>
        <taxon>Fusarium solani species complex</taxon>
    </lineage>
</organism>
<reference evidence="2 3" key="1">
    <citation type="submission" date="2017-06" db="EMBL/GenBank/DDBJ databases">
        <title>Comparative genomic analysis of Ambrosia Fusariam Clade fungi.</title>
        <authorList>
            <person name="Stajich J.E."/>
            <person name="Carrillo J."/>
            <person name="Kijimoto T."/>
            <person name="Eskalen A."/>
            <person name="O'Donnell K."/>
            <person name="Kasson M."/>
        </authorList>
    </citation>
    <scope>NUCLEOTIDE SEQUENCE [LARGE SCALE GENOMIC DNA]</scope>
    <source>
        <strain evidence="2 3">UCR1854</strain>
    </source>
</reference>
<feature type="region of interest" description="Disordered" evidence="1">
    <location>
        <begin position="48"/>
        <end position="80"/>
    </location>
</feature>
<accession>A0A430KWW3</accession>
<evidence type="ECO:0000256" key="1">
    <source>
        <dbReference type="SAM" id="MobiDB-lite"/>
    </source>
</evidence>
<keyword evidence="3" id="KW-1185">Reference proteome</keyword>
<evidence type="ECO:0000313" key="3">
    <source>
        <dbReference type="Proteomes" id="UP000287124"/>
    </source>
</evidence>
<dbReference type="AlphaFoldDB" id="A0A430KWW3"/>
<dbReference type="Proteomes" id="UP000287124">
    <property type="component" value="Unassembled WGS sequence"/>
</dbReference>
<gene>
    <name evidence="2" type="ORF">BHE90_017654</name>
</gene>
<sequence>MRPQPQPSSTLPLSPHDSQFSKKRHHSLMADADIEVCRILQSLAQQTCPQGPRDERRARVADGNPSWWKSETMKGEPGWRRKQPRLADHLYYEMFLRLQHSVR</sequence>
<feature type="region of interest" description="Disordered" evidence="1">
    <location>
        <begin position="1"/>
        <end position="27"/>
    </location>
</feature>
<dbReference type="EMBL" id="MIKF01001412">
    <property type="protein sequence ID" value="RTE67968.1"/>
    <property type="molecule type" value="Genomic_DNA"/>
</dbReference>
<evidence type="ECO:0000313" key="2">
    <source>
        <dbReference type="EMBL" id="RTE67968.1"/>
    </source>
</evidence>
<protein>
    <submittedName>
        <fullName evidence="2">Uncharacterized protein</fullName>
    </submittedName>
</protein>